<name>A0A6A6SVP8_9PLEO</name>
<evidence type="ECO:0000313" key="2">
    <source>
        <dbReference type="Proteomes" id="UP000799324"/>
    </source>
</evidence>
<proteinExistence type="predicted"/>
<dbReference type="Proteomes" id="UP000799324">
    <property type="component" value="Unassembled WGS sequence"/>
</dbReference>
<evidence type="ECO:0000313" key="1">
    <source>
        <dbReference type="EMBL" id="KAF2650673.1"/>
    </source>
</evidence>
<reference evidence="1" key="1">
    <citation type="journal article" date="2020" name="Stud. Mycol.">
        <title>101 Dothideomycetes genomes: a test case for predicting lifestyles and emergence of pathogens.</title>
        <authorList>
            <person name="Haridas S."/>
            <person name="Albert R."/>
            <person name="Binder M."/>
            <person name="Bloem J."/>
            <person name="Labutti K."/>
            <person name="Salamov A."/>
            <person name="Andreopoulos B."/>
            <person name="Baker S."/>
            <person name="Barry K."/>
            <person name="Bills G."/>
            <person name="Bluhm B."/>
            <person name="Cannon C."/>
            <person name="Castanera R."/>
            <person name="Culley D."/>
            <person name="Daum C."/>
            <person name="Ezra D."/>
            <person name="Gonzalez J."/>
            <person name="Henrissat B."/>
            <person name="Kuo A."/>
            <person name="Liang C."/>
            <person name="Lipzen A."/>
            <person name="Lutzoni F."/>
            <person name="Magnuson J."/>
            <person name="Mondo S."/>
            <person name="Nolan M."/>
            <person name="Ohm R."/>
            <person name="Pangilinan J."/>
            <person name="Park H.-J."/>
            <person name="Ramirez L."/>
            <person name="Alfaro M."/>
            <person name="Sun H."/>
            <person name="Tritt A."/>
            <person name="Yoshinaga Y."/>
            <person name="Zwiers L.-H."/>
            <person name="Turgeon B."/>
            <person name="Goodwin S."/>
            <person name="Spatafora J."/>
            <person name="Crous P."/>
            <person name="Grigoriev I."/>
        </authorList>
    </citation>
    <scope>NUCLEOTIDE SEQUENCE</scope>
    <source>
        <strain evidence="1">CBS 122681</strain>
    </source>
</reference>
<sequence>MSHFDDEELSKIKATCFRGIARIQLTALNFDHPLVQRKHRSVSQKNVRRLRGIFEKVGCLRLQEENFINAIVDDASLDDALTLSGVSRDGLLCLREGQELPLLHLRVDCLSGLHRVEAAKAYLDDNDQWWVVRLFTNGTPKSVLSRIVELYSNEQRPADGEIFRKILLYRRLHDELSENQWWAYLDKSKPKDLRQLLKNQLLASAFGSLVDMPGLWAKLQLGALHRLLALKCVEEMLRYLHHIGKVWNTILKCGDTTLPYSAVDDVTADELEGLCPKYSASDRDYVSGLMQGGVIFPLVVDESLRRALLANICGVSSLIPSLWTFFETLKYLEPVCDILKRLIGNKMKGTIRRSLLGLFFPPERIRMQKSESHDMEWRAQSDQVQAAEIAYMELWAVCGRHFDGLTTFTPKKENGKGKPAIKEPNPVLWQCIARFALARGFRIPAAEQLAAQDSRSHLAIDYLRKANPLLVDFSAAQIQTAVLAGSTTDVSAEKEWQPSTTQLDVERRFGRPFASDLEVDKRSLFVPTIYRDQDPTAVNLLFVRRDLFRCIFGLFRFQVWLPTLPCSFSLMLYRMRTLVLHSYPS</sequence>
<dbReference type="Pfam" id="PF12520">
    <property type="entry name" value="DUF3723"/>
    <property type="match status" value="1"/>
</dbReference>
<keyword evidence="2" id="KW-1185">Reference proteome</keyword>
<accession>A0A6A6SVP8</accession>
<dbReference type="InterPro" id="IPR022198">
    <property type="entry name" value="DUF3723"/>
</dbReference>
<organism evidence="1 2">
    <name type="scientific">Lophiostoma macrostomum CBS 122681</name>
    <dbReference type="NCBI Taxonomy" id="1314788"/>
    <lineage>
        <taxon>Eukaryota</taxon>
        <taxon>Fungi</taxon>
        <taxon>Dikarya</taxon>
        <taxon>Ascomycota</taxon>
        <taxon>Pezizomycotina</taxon>
        <taxon>Dothideomycetes</taxon>
        <taxon>Pleosporomycetidae</taxon>
        <taxon>Pleosporales</taxon>
        <taxon>Lophiostomataceae</taxon>
        <taxon>Lophiostoma</taxon>
    </lineage>
</organism>
<dbReference type="EMBL" id="MU004447">
    <property type="protein sequence ID" value="KAF2650673.1"/>
    <property type="molecule type" value="Genomic_DNA"/>
</dbReference>
<dbReference type="AlphaFoldDB" id="A0A6A6SVP8"/>
<gene>
    <name evidence="1" type="ORF">K491DRAFT_666825</name>
</gene>
<dbReference type="OrthoDB" id="4227485at2759"/>
<protein>
    <submittedName>
        <fullName evidence="1">Uncharacterized protein</fullName>
    </submittedName>
</protein>